<evidence type="ECO:0000313" key="2">
    <source>
        <dbReference type="EMBL" id="WSE28423.1"/>
    </source>
</evidence>
<feature type="domain" description="Aminoglycoside phosphotransferase" evidence="1">
    <location>
        <begin position="26"/>
        <end position="235"/>
    </location>
</feature>
<gene>
    <name evidence="2" type="ORF">VSH64_37150</name>
</gene>
<reference evidence="2 3" key="1">
    <citation type="journal article" date="2015" name="Int. J. Syst. Evol. Microbiol.">
        <title>Amycolatopsis rhabdoformis sp. nov., an actinomycete isolated from a tropical forest soil.</title>
        <authorList>
            <person name="Souza W.R."/>
            <person name="Silva R.E."/>
            <person name="Goodfellow M."/>
            <person name="Busarakam K."/>
            <person name="Figueiro F.S."/>
            <person name="Ferreira D."/>
            <person name="Rodrigues-Filho E."/>
            <person name="Moraes L.A.B."/>
            <person name="Zucchi T.D."/>
        </authorList>
    </citation>
    <scope>NUCLEOTIDE SEQUENCE [LARGE SCALE GENOMIC DNA]</scope>
    <source>
        <strain evidence="2 3">NCIMB 14900</strain>
    </source>
</reference>
<dbReference type="InterPro" id="IPR051678">
    <property type="entry name" value="AGP_Transferase"/>
</dbReference>
<dbReference type="SUPFAM" id="SSF56112">
    <property type="entry name" value="Protein kinase-like (PK-like)"/>
    <property type="match status" value="1"/>
</dbReference>
<evidence type="ECO:0000313" key="3">
    <source>
        <dbReference type="Proteomes" id="UP001330812"/>
    </source>
</evidence>
<dbReference type="PANTHER" id="PTHR21310:SF42">
    <property type="entry name" value="BIFUNCTIONAL AAC_APH"/>
    <property type="match status" value="1"/>
</dbReference>
<dbReference type="Gene3D" id="3.30.200.20">
    <property type="entry name" value="Phosphorylase Kinase, domain 1"/>
    <property type="match status" value="1"/>
</dbReference>
<proteinExistence type="predicted"/>
<dbReference type="PANTHER" id="PTHR21310">
    <property type="entry name" value="AMINOGLYCOSIDE PHOSPHOTRANSFERASE-RELATED-RELATED"/>
    <property type="match status" value="1"/>
</dbReference>
<keyword evidence="3" id="KW-1185">Reference proteome</keyword>
<organism evidence="2 3">
    <name type="scientific">Amycolatopsis rhabdoformis</name>
    <dbReference type="NCBI Taxonomy" id="1448059"/>
    <lineage>
        <taxon>Bacteria</taxon>
        <taxon>Bacillati</taxon>
        <taxon>Actinomycetota</taxon>
        <taxon>Actinomycetes</taxon>
        <taxon>Pseudonocardiales</taxon>
        <taxon>Pseudonocardiaceae</taxon>
        <taxon>Amycolatopsis</taxon>
    </lineage>
</organism>
<accession>A0ABZ1I227</accession>
<name>A0ABZ1I227_9PSEU</name>
<protein>
    <submittedName>
        <fullName evidence="2">Phosphotransferase</fullName>
    </submittedName>
</protein>
<dbReference type="EMBL" id="CP142149">
    <property type="protein sequence ID" value="WSE28423.1"/>
    <property type="molecule type" value="Genomic_DNA"/>
</dbReference>
<dbReference type="InterPro" id="IPR011009">
    <property type="entry name" value="Kinase-like_dom_sf"/>
</dbReference>
<evidence type="ECO:0000259" key="1">
    <source>
        <dbReference type="Pfam" id="PF01636"/>
    </source>
</evidence>
<dbReference type="Gene3D" id="3.90.1200.10">
    <property type="match status" value="1"/>
</dbReference>
<dbReference type="RefSeq" id="WP_326567423.1">
    <property type="nucleotide sequence ID" value="NZ_CP142149.1"/>
</dbReference>
<dbReference type="InterPro" id="IPR002575">
    <property type="entry name" value="Aminoglycoside_PTrfase"/>
</dbReference>
<dbReference type="Proteomes" id="UP001330812">
    <property type="component" value="Chromosome"/>
</dbReference>
<dbReference type="Pfam" id="PF01636">
    <property type="entry name" value="APH"/>
    <property type="match status" value="1"/>
</dbReference>
<sequence>MTEDLIRALLRDQHPDLASLPLHLAATGWDNQLWRLGADLAVRLPFATDRASDLLVKEHRWLPSLGAALPLPVPTPVRLGLPSARFSKHWTVVTWVPGSPADRSPITRISSAGPLAAFLTALHRPAPADAPTNPDRGIALAGFAPAPPTPALRAIWADAVAAPAWAGPPVWLHGDLHPANVLTTDGTLTGVIDFGELCAGDPATDLAAAWLLLPAAAPFFAAYSTDAATIRRARGWALLTALRMVAIGEAGPPGGKPTWAPAGRAVLERLAR</sequence>